<dbReference type="OrthoDB" id="5624959at2"/>
<feature type="transmembrane region" description="Helical" evidence="1">
    <location>
        <begin position="97"/>
        <end position="116"/>
    </location>
</feature>
<organism evidence="2 3">
    <name type="scientific">Sphingomonas jatrophae</name>
    <dbReference type="NCBI Taxonomy" id="1166337"/>
    <lineage>
        <taxon>Bacteria</taxon>
        <taxon>Pseudomonadati</taxon>
        <taxon>Pseudomonadota</taxon>
        <taxon>Alphaproteobacteria</taxon>
        <taxon>Sphingomonadales</taxon>
        <taxon>Sphingomonadaceae</taxon>
        <taxon>Sphingomonas</taxon>
    </lineage>
</organism>
<protein>
    <submittedName>
        <fullName evidence="2">Uncharacterized protein</fullName>
    </submittedName>
</protein>
<feature type="transmembrane region" description="Helical" evidence="1">
    <location>
        <begin position="174"/>
        <end position="193"/>
    </location>
</feature>
<keyword evidence="1" id="KW-1133">Transmembrane helix</keyword>
<evidence type="ECO:0000313" key="2">
    <source>
        <dbReference type="EMBL" id="SFR89498.1"/>
    </source>
</evidence>
<dbReference type="EMBL" id="FOZG01000001">
    <property type="protein sequence ID" value="SFR89498.1"/>
    <property type="molecule type" value="Genomic_DNA"/>
</dbReference>
<reference evidence="2 3" key="1">
    <citation type="submission" date="2016-10" db="EMBL/GenBank/DDBJ databases">
        <authorList>
            <person name="de Groot N.N."/>
        </authorList>
    </citation>
    <scope>NUCLEOTIDE SEQUENCE [LARGE SCALE GENOMIC DNA]</scope>
    <source>
        <strain evidence="2 3">S5-249</strain>
    </source>
</reference>
<keyword evidence="3" id="KW-1185">Reference proteome</keyword>
<feature type="transmembrane region" description="Helical" evidence="1">
    <location>
        <begin position="149"/>
        <end position="168"/>
    </location>
</feature>
<keyword evidence="1" id="KW-0812">Transmembrane</keyword>
<feature type="transmembrane region" description="Helical" evidence="1">
    <location>
        <begin position="27"/>
        <end position="50"/>
    </location>
</feature>
<accession>A0A1I6KEN3</accession>
<gene>
    <name evidence="2" type="ORF">SAMN05192580_1627</name>
</gene>
<dbReference type="RefSeq" id="WP_093313106.1">
    <property type="nucleotide sequence ID" value="NZ_FOZG01000001.1"/>
</dbReference>
<name>A0A1I6KEN3_9SPHN</name>
<keyword evidence="1" id="KW-0472">Membrane</keyword>
<feature type="transmembrane region" description="Helical" evidence="1">
    <location>
        <begin position="56"/>
        <end position="76"/>
    </location>
</feature>
<dbReference type="STRING" id="1166337.SAMN05192580_1627"/>
<sequence>MSEIDHALSQLAFIQDRMAASTRFRGLAPVAVAGTGVLAAAVAAAQSLGFAGGHDAIGFVLSWTVTAVAAAGLIGVEALDRARRLHAGMPDTMLAGTLRLLLPFGAVGAVATLVIVQSAPQVIWILPGLWQLLIALIGFSAAGTLPKAIMWPAGWYFLCGTATLLIAARSLSATPWMMGVPFGIGQILVAVILHRAGGRDGRR</sequence>
<dbReference type="AlphaFoldDB" id="A0A1I6KEN3"/>
<proteinExistence type="predicted"/>
<dbReference type="Proteomes" id="UP000198824">
    <property type="component" value="Unassembled WGS sequence"/>
</dbReference>
<feature type="transmembrane region" description="Helical" evidence="1">
    <location>
        <begin position="122"/>
        <end position="142"/>
    </location>
</feature>
<evidence type="ECO:0000313" key="3">
    <source>
        <dbReference type="Proteomes" id="UP000198824"/>
    </source>
</evidence>
<evidence type="ECO:0000256" key="1">
    <source>
        <dbReference type="SAM" id="Phobius"/>
    </source>
</evidence>